<evidence type="ECO:0000313" key="3">
    <source>
        <dbReference type="Proteomes" id="UP001371456"/>
    </source>
</evidence>
<dbReference type="AlphaFoldDB" id="A0AAN8T040"/>
<protein>
    <recommendedName>
        <fullName evidence="1">Reverse transcriptase zinc-binding domain-containing protein</fullName>
    </recommendedName>
</protein>
<organism evidence="2 3">
    <name type="scientific">Solanum bulbocastanum</name>
    <name type="common">Wild potato</name>
    <dbReference type="NCBI Taxonomy" id="147425"/>
    <lineage>
        <taxon>Eukaryota</taxon>
        <taxon>Viridiplantae</taxon>
        <taxon>Streptophyta</taxon>
        <taxon>Embryophyta</taxon>
        <taxon>Tracheophyta</taxon>
        <taxon>Spermatophyta</taxon>
        <taxon>Magnoliopsida</taxon>
        <taxon>eudicotyledons</taxon>
        <taxon>Gunneridae</taxon>
        <taxon>Pentapetalae</taxon>
        <taxon>asterids</taxon>
        <taxon>lamiids</taxon>
        <taxon>Solanales</taxon>
        <taxon>Solanaceae</taxon>
        <taxon>Solanoideae</taxon>
        <taxon>Solaneae</taxon>
        <taxon>Solanum</taxon>
    </lineage>
</organism>
<evidence type="ECO:0000259" key="1">
    <source>
        <dbReference type="Pfam" id="PF13966"/>
    </source>
</evidence>
<dbReference type="Pfam" id="PF13966">
    <property type="entry name" value="zf-RVT"/>
    <property type="match status" value="1"/>
</dbReference>
<gene>
    <name evidence="2" type="ORF">RDI58_027057</name>
</gene>
<dbReference type="InterPro" id="IPR026960">
    <property type="entry name" value="RVT-Znf"/>
</dbReference>
<reference evidence="2 3" key="1">
    <citation type="submission" date="2024-02" db="EMBL/GenBank/DDBJ databases">
        <title>de novo genome assembly of Solanum bulbocastanum strain 11H21.</title>
        <authorList>
            <person name="Hosaka A.J."/>
        </authorList>
    </citation>
    <scope>NUCLEOTIDE SEQUENCE [LARGE SCALE GENOMIC DNA]</scope>
    <source>
        <tissue evidence="2">Young leaves</tissue>
    </source>
</reference>
<dbReference type="Proteomes" id="UP001371456">
    <property type="component" value="Unassembled WGS sequence"/>
</dbReference>
<accession>A0AAN8T040</accession>
<comment type="caution">
    <text evidence="2">The sequence shown here is derived from an EMBL/GenBank/DDBJ whole genome shotgun (WGS) entry which is preliminary data.</text>
</comment>
<keyword evidence="3" id="KW-1185">Reference proteome</keyword>
<sequence>MGQITDERDQHWWMPNSKEKVTMKSDWDLMRHRKEIQQDIMFIWEKGIPFRASFLLWRTWFQRIPIGDILMQSIYGKHFQELLEFKDLSFR</sequence>
<dbReference type="EMBL" id="JBANQN010000011">
    <property type="protein sequence ID" value="KAK6776056.1"/>
    <property type="molecule type" value="Genomic_DNA"/>
</dbReference>
<feature type="domain" description="Reverse transcriptase zinc-binding" evidence="1">
    <location>
        <begin position="22"/>
        <end position="72"/>
    </location>
</feature>
<name>A0AAN8T040_SOLBU</name>
<evidence type="ECO:0000313" key="2">
    <source>
        <dbReference type="EMBL" id="KAK6776056.1"/>
    </source>
</evidence>
<proteinExistence type="predicted"/>